<name>A0A6A6Q299_9PEZI</name>
<dbReference type="GO" id="GO:0006351">
    <property type="term" value="P:DNA-templated transcription"/>
    <property type="evidence" value="ECO:0007669"/>
    <property type="project" value="InterPro"/>
</dbReference>
<dbReference type="SUPFAM" id="SSF57701">
    <property type="entry name" value="Zn2/Cys6 DNA-binding domain"/>
    <property type="match status" value="1"/>
</dbReference>
<dbReference type="InterPro" id="IPR050613">
    <property type="entry name" value="Sec_Metabolite_Reg"/>
</dbReference>
<dbReference type="EMBL" id="MU001633">
    <property type="protein sequence ID" value="KAF2485793.1"/>
    <property type="molecule type" value="Genomic_DNA"/>
</dbReference>
<dbReference type="Gene3D" id="4.10.240.10">
    <property type="entry name" value="Zn(2)-C6 fungal-type DNA-binding domain"/>
    <property type="match status" value="1"/>
</dbReference>
<dbReference type="InterPro" id="IPR001138">
    <property type="entry name" value="Zn2Cys6_DnaBD"/>
</dbReference>
<dbReference type="GO" id="GO:0008270">
    <property type="term" value="F:zinc ion binding"/>
    <property type="evidence" value="ECO:0007669"/>
    <property type="project" value="InterPro"/>
</dbReference>
<protein>
    <recommendedName>
        <fullName evidence="5">Zn(2)-C6 fungal-type domain-containing protein</fullName>
    </recommendedName>
</protein>
<feature type="domain" description="Zn(2)-C6 fungal-type" evidence="5">
    <location>
        <begin position="10"/>
        <end position="39"/>
    </location>
</feature>
<dbReference type="InterPro" id="IPR007219">
    <property type="entry name" value="XnlR_reg_dom"/>
</dbReference>
<keyword evidence="3" id="KW-0539">Nucleus</keyword>
<dbReference type="RefSeq" id="XP_033592362.1">
    <property type="nucleotide sequence ID" value="XM_033735283.1"/>
</dbReference>
<dbReference type="GO" id="GO:0005634">
    <property type="term" value="C:nucleus"/>
    <property type="evidence" value="ECO:0007669"/>
    <property type="project" value="UniProtKB-SubCell"/>
</dbReference>
<reference evidence="6" key="1">
    <citation type="journal article" date="2020" name="Stud. Mycol.">
        <title>101 Dothideomycetes genomes: a test case for predicting lifestyles and emergence of pathogens.</title>
        <authorList>
            <person name="Haridas S."/>
            <person name="Albert R."/>
            <person name="Binder M."/>
            <person name="Bloem J."/>
            <person name="Labutti K."/>
            <person name="Salamov A."/>
            <person name="Andreopoulos B."/>
            <person name="Baker S."/>
            <person name="Barry K."/>
            <person name="Bills G."/>
            <person name="Bluhm B."/>
            <person name="Cannon C."/>
            <person name="Castanera R."/>
            <person name="Culley D."/>
            <person name="Daum C."/>
            <person name="Ezra D."/>
            <person name="Gonzalez J."/>
            <person name="Henrissat B."/>
            <person name="Kuo A."/>
            <person name="Liang C."/>
            <person name="Lipzen A."/>
            <person name="Lutzoni F."/>
            <person name="Magnuson J."/>
            <person name="Mondo S."/>
            <person name="Nolan M."/>
            <person name="Ohm R."/>
            <person name="Pangilinan J."/>
            <person name="Park H.-J."/>
            <person name="Ramirez L."/>
            <person name="Alfaro M."/>
            <person name="Sun H."/>
            <person name="Tritt A."/>
            <person name="Yoshinaga Y."/>
            <person name="Zwiers L.-H."/>
            <person name="Turgeon B."/>
            <person name="Goodwin S."/>
            <person name="Spatafora J."/>
            <person name="Crous P."/>
            <person name="Grigoriev I."/>
        </authorList>
    </citation>
    <scope>NUCLEOTIDE SEQUENCE</scope>
    <source>
        <strain evidence="6">CBS 113389</strain>
    </source>
</reference>
<evidence type="ECO:0000256" key="1">
    <source>
        <dbReference type="ARBA" id="ARBA00004123"/>
    </source>
</evidence>
<dbReference type="PANTHER" id="PTHR31001:SF90">
    <property type="entry name" value="CENTROMERE DNA-BINDING PROTEIN COMPLEX CBF3 SUBUNIT B"/>
    <property type="match status" value="1"/>
</dbReference>
<feature type="compositionally biased region" description="Pro residues" evidence="4">
    <location>
        <begin position="111"/>
        <end position="121"/>
    </location>
</feature>
<dbReference type="GO" id="GO:0000981">
    <property type="term" value="F:DNA-binding transcription factor activity, RNA polymerase II-specific"/>
    <property type="evidence" value="ECO:0007669"/>
    <property type="project" value="InterPro"/>
</dbReference>
<feature type="region of interest" description="Disordered" evidence="4">
    <location>
        <begin position="81"/>
        <end position="124"/>
    </location>
</feature>
<dbReference type="CDD" id="cd12148">
    <property type="entry name" value="fungal_TF_MHR"/>
    <property type="match status" value="1"/>
</dbReference>
<dbReference type="PROSITE" id="PS00463">
    <property type="entry name" value="ZN2_CY6_FUNGAL_1"/>
    <property type="match status" value="1"/>
</dbReference>
<comment type="subcellular location">
    <subcellularLocation>
        <location evidence="1">Nucleus</location>
    </subcellularLocation>
</comment>
<evidence type="ECO:0000256" key="2">
    <source>
        <dbReference type="ARBA" id="ARBA00022723"/>
    </source>
</evidence>
<dbReference type="Proteomes" id="UP000799767">
    <property type="component" value="Unassembled WGS sequence"/>
</dbReference>
<evidence type="ECO:0000313" key="6">
    <source>
        <dbReference type="EMBL" id="KAF2485793.1"/>
    </source>
</evidence>
<dbReference type="GeneID" id="54476285"/>
<evidence type="ECO:0000256" key="4">
    <source>
        <dbReference type="SAM" id="MobiDB-lite"/>
    </source>
</evidence>
<dbReference type="Pfam" id="PF00172">
    <property type="entry name" value="Zn_clus"/>
    <property type="match status" value="1"/>
</dbReference>
<evidence type="ECO:0000313" key="7">
    <source>
        <dbReference type="Proteomes" id="UP000799767"/>
    </source>
</evidence>
<gene>
    <name evidence="6" type="ORF">BDY17DRAFT_309092</name>
</gene>
<sequence>MPLSRQEPVSCESCRRKKLKCSREHPCSNCTDRGVACVFSGRPPIARPSPPAVDSLADLIRENAVIRSRLSRLEELLVNQSPDGRAERPTKVRRLDSHDETVLTPSTTPSAAPPDSGPPPDTEFTRSYRSDVQWLGAVGTQENTRLPHISAEFEIRVESMDQVVQAATSSYPDRCIMLPSEAEAFRLFSAYVDEIDPMQHVIHVPTVRDSIRKLYSRINRQEQVEANETVLLLSILGSMASYWSPIVDRHATFDSTQSSTAVSVLWLRQTLDIMEHVRRSSSANLATVQAYLITVFLVYHIEGFSPKVRGIFAAAISAAKDLGLHKTDAQPRKDDSPAERLDTEIRRRVWWHAACTDWTFAMAGGPHEGTYLVNPRHMAVNRPRNVTDEELSSAPSYFTRPLSEPTIMGYYLQRIRMSELSREMTDLTYGLEGDCIPANLADDLDAKFRMFLSELPAFLRVGKHVEGVTYVNGTPRAAVLQRYMVNLALHAKRAKFHLPLLLRKEPKYAFCRNACLESARAVIRLKLELAQDNFSLWISNSKLGGFLHLFFYATVVLLMDFCVNRDVVDEVERGKELQQALNTLEQAKRQSITAALFLDTLMSALQKHNIRLQTQRPVEGIARAVSIDASAERMHSNGGYVGGSFDNLDLDELWQSYVNSEMSNDWTPLLSDLQTAAWD</sequence>
<feature type="compositionally biased region" description="Basic and acidic residues" evidence="4">
    <location>
        <begin position="84"/>
        <end position="101"/>
    </location>
</feature>
<accession>A0A6A6Q299</accession>
<organism evidence="6 7">
    <name type="scientific">Neohortaea acidophila</name>
    <dbReference type="NCBI Taxonomy" id="245834"/>
    <lineage>
        <taxon>Eukaryota</taxon>
        <taxon>Fungi</taxon>
        <taxon>Dikarya</taxon>
        <taxon>Ascomycota</taxon>
        <taxon>Pezizomycotina</taxon>
        <taxon>Dothideomycetes</taxon>
        <taxon>Dothideomycetidae</taxon>
        <taxon>Mycosphaerellales</taxon>
        <taxon>Teratosphaeriaceae</taxon>
        <taxon>Neohortaea</taxon>
    </lineage>
</organism>
<dbReference type="Pfam" id="PF04082">
    <property type="entry name" value="Fungal_trans"/>
    <property type="match status" value="1"/>
</dbReference>
<keyword evidence="7" id="KW-1185">Reference proteome</keyword>
<proteinExistence type="predicted"/>
<dbReference type="PROSITE" id="PS50048">
    <property type="entry name" value="ZN2_CY6_FUNGAL_2"/>
    <property type="match status" value="1"/>
</dbReference>
<dbReference type="OrthoDB" id="3014581at2759"/>
<dbReference type="CDD" id="cd00067">
    <property type="entry name" value="GAL4"/>
    <property type="match status" value="1"/>
</dbReference>
<dbReference type="InterPro" id="IPR036864">
    <property type="entry name" value="Zn2-C6_fun-type_DNA-bd_sf"/>
</dbReference>
<evidence type="ECO:0000259" key="5">
    <source>
        <dbReference type="PROSITE" id="PS50048"/>
    </source>
</evidence>
<dbReference type="SMART" id="SM00066">
    <property type="entry name" value="GAL4"/>
    <property type="match status" value="1"/>
</dbReference>
<evidence type="ECO:0000256" key="3">
    <source>
        <dbReference type="ARBA" id="ARBA00023242"/>
    </source>
</evidence>
<dbReference type="GO" id="GO:0003677">
    <property type="term" value="F:DNA binding"/>
    <property type="evidence" value="ECO:0007669"/>
    <property type="project" value="InterPro"/>
</dbReference>
<dbReference type="PANTHER" id="PTHR31001">
    <property type="entry name" value="UNCHARACTERIZED TRANSCRIPTIONAL REGULATORY PROTEIN"/>
    <property type="match status" value="1"/>
</dbReference>
<keyword evidence="2" id="KW-0479">Metal-binding</keyword>
<dbReference type="AlphaFoldDB" id="A0A6A6Q299"/>